<dbReference type="RefSeq" id="WP_379888855.1">
    <property type="nucleotide sequence ID" value="NZ_JBHSDI010000056.1"/>
</dbReference>
<evidence type="ECO:0000259" key="5">
    <source>
        <dbReference type="PROSITE" id="PS51352"/>
    </source>
</evidence>
<dbReference type="PROSITE" id="PS00460">
    <property type="entry name" value="GLUTATHIONE_PEROXID_1"/>
    <property type="match status" value="1"/>
</dbReference>
<gene>
    <name evidence="6" type="ORF">ACFOZ5_15315</name>
</gene>
<dbReference type="Pfam" id="PF00255">
    <property type="entry name" value="GSHPx"/>
    <property type="match status" value="1"/>
</dbReference>
<keyword evidence="2 4" id="KW-0575">Peroxidase</keyword>
<dbReference type="PIRSF" id="PIRSF000303">
    <property type="entry name" value="Glutathion_perox"/>
    <property type="match status" value="1"/>
</dbReference>
<comment type="caution">
    <text evidence="6">The sequence shown here is derived from an EMBL/GenBank/DDBJ whole genome shotgun (WGS) entry which is preliminary data.</text>
</comment>
<dbReference type="Gene3D" id="3.40.30.10">
    <property type="entry name" value="Glutaredoxin"/>
    <property type="match status" value="1"/>
</dbReference>
<dbReference type="InterPro" id="IPR036249">
    <property type="entry name" value="Thioredoxin-like_sf"/>
</dbReference>
<dbReference type="SUPFAM" id="SSF52833">
    <property type="entry name" value="Thioredoxin-like"/>
    <property type="match status" value="1"/>
</dbReference>
<feature type="domain" description="Thioredoxin" evidence="5">
    <location>
        <begin position="1"/>
        <end position="161"/>
    </location>
</feature>
<evidence type="ECO:0000256" key="2">
    <source>
        <dbReference type="ARBA" id="ARBA00022559"/>
    </source>
</evidence>
<keyword evidence="3 4" id="KW-0560">Oxidoreductase</keyword>
<dbReference type="CDD" id="cd00340">
    <property type="entry name" value="GSH_Peroxidase"/>
    <property type="match status" value="1"/>
</dbReference>
<evidence type="ECO:0000313" key="6">
    <source>
        <dbReference type="EMBL" id="MFC4260387.1"/>
    </source>
</evidence>
<dbReference type="PRINTS" id="PR01011">
    <property type="entry name" value="GLUTPROXDASE"/>
</dbReference>
<dbReference type="EMBL" id="JBHSDI010000056">
    <property type="protein sequence ID" value="MFC4260387.1"/>
    <property type="molecule type" value="Genomic_DNA"/>
</dbReference>
<evidence type="ECO:0000256" key="3">
    <source>
        <dbReference type="ARBA" id="ARBA00023002"/>
    </source>
</evidence>
<evidence type="ECO:0000313" key="7">
    <source>
        <dbReference type="Proteomes" id="UP001595798"/>
    </source>
</evidence>
<keyword evidence="7" id="KW-1185">Reference proteome</keyword>
<comment type="similarity">
    <text evidence="1 4">Belongs to the glutathione peroxidase family.</text>
</comment>
<dbReference type="InterPro" id="IPR029760">
    <property type="entry name" value="GPX_CS"/>
</dbReference>
<dbReference type="PROSITE" id="PS51355">
    <property type="entry name" value="GLUTATHIONE_PEROXID_3"/>
    <property type="match status" value="1"/>
</dbReference>
<sequence length="161" mass="17960">MTTAPIYDIEVTDIKGQSRAMADYAGKVLLIVNTASKCGFTPQFEGLQALYDELGERGLEVLGFPCNQFMNQDPGENGQISEFCSLNYGVSFPMFSKLQVNGADAHPLYRLLKEEAPGMMGSKKVKWNFTKFLVNRDGQVVRRYPPTAKPEAIRDDIVELL</sequence>
<organism evidence="6 7">
    <name type="scientific">Marinobacter lacisalsi</name>
    <dbReference type="NCBI Taxonomy" id="475979"/>
    <lineage>
        <taxon>Bacteria</taxon>
        <taxon>Pseudomonadati</taxon>
        <taxon>Pseudomonadota</taxon>
        <taxon>Gammaproteobacteria</taxon>
        <taxon>Pseudomonadales</taxon>
        <taxon>Marinobacteraceae</taxon>
        <taxon>Marinobacter</taxon>
    </lineage>
</organism>
<dbReference type="Proteomes" id="UP001595798">
    <property type="component" value="Unassembled WGS sequence"/>
</dbReference>
<reference evidence="7" key="1">
    <citation type="journal article" date="2019" name="Int. J. Syst. Evol. Microbiol.">
        <title>The Global Catalogue of Microorganisms (GCM) 10K type strain sequencing project: providing services to taxonomists for standard genome sequencing and annotation.</title>
        <authorList>
            <consortium name="The Broad Institute Genomics Platform"/>
            <consortium name="The Broad Institute Genome Sequencing Center for Infectious Disease"/>
            <person name="Wu L."/>
            <person name="Ma J."/>
        </authorList>
    </citation>
    <scope>NUCLEOTIDE SEQUENCE [LARGE SCALE GENOMIC DNA]</scope>
    <source>
        <strain evidence="7">CECT 7297</strain>
    </source>
</reference>
<dbReference type="GO" id="GO:0004601">
    <property type="term" value="F:peroxidase activity"/>
    <property type="evidence" value="ECO:0007669"/>
    <property type="project" value="UniProtKB-KW"/>
</dbReference>
<dbReference type="PANTHER" id="PTHR11592">
    <property type="entry name" value="GLUTATHIONE PEROXIDASE"/>
    <property type="match status" value="1"/>
</dbReference>
<dbReference type="PROSITE" id="PS00763">
    <property type="entry name" value="GLUTATHIONE_PEROXID_2"/>
    <property type="match status" value="1"/>
</dbReference>
<accession>A0ABV8QLE3</accession>
<dbReference type="InterPro" id="IPR029759">
    <property type="entry name" value="GPX_AS"/>
</dbReference>
<dbReference type="PROSITE" id="PS51352">
    <property type="entry name" value="THIOREDOXIN_2"/>
    <property type="match status" value="1"/>
</dbReference>
<proteinExistence type="inferred from homology"/>
<evidence type="ECO:0000256" key="1">
    <source>
        <dbReference type="ARBA" id="ARBA00006926"/>
    </source>
</evidence>
<dbReference type="PANTHER" id="PTHR11592:SF78">
    <property type="entry name" value="GLUTATHIONE PEROXIDASE"/>
    <property type="match status" value="1"/>
</dbReference>
<dbReference type="InterPro" id="IPR013766">
    <property type="entry name" value="Thioredoxin_domain"/>
</dbReference>
<name>A0ABV8QLE3_9GAMM</name>
<evidence type="ECO:0000256" key="4">
    <source>
        <dbReference type="RuleBase" id="RU000499"/>
    </source>
</evidence>
<protein>
    <recommendedName>
        <fullName evidence="4">Glutathione peroxidase</fullName>
    </recommendedName>
</protein>
<dbReference type="InterPro" id="IPR000889">
    <property type="entry name" value="Glutathione_peroxidase"/>
</dbReference>